<keyword evidence="3" id="KW-1185">Reference proteome</keyword>
<organism evidence="2 3">
    <name type="scientific">Ustilago trichophora</name>
    <dbReference type="NCBI Taxonomy" id="86804"/>
    <lineage>
        <taxon>Eukaryota</taxon>
        <taxon>Fungi</taxon>
        <taxon>Dikarya</taxon>
        <taxon>Basidiomycota</taxon>
        <taxon>Ustilaginomycotina</taxon>
        <taxon>Ustilaginomycetes</taxon>
        <taxon>Ustilaginales</taxon>
        <taxon>Ustilaginaceae</taxon>
        <taxon>Ustilago</taxon>
    </lineage>
</organism>
<proteinExistence type="predicted"/>
<dbReference type="EMBL" id="OOIN01000002">
    <property type="protein sequence ID" value="SPO20583.1"/>
    <property type="molecule type" value="Genomic_DNA"/>
</dbReference>
<evidence type="ECO:0000313" key="3">
    <source>
        <dbReference type="Proteomes" id="UP000324022"/>
    </source>
</evidence>
<evidence type="ECO:0000256" key="1">
    <source>
        <dbReference type="SAM" id="MobiDB-lite"/>
    </source>
</evidence>
<feature type="compositionally biased region" description="Basic residues" evidence="1">
    <location>
        <begin position="321"/>
        <end position="330"/>
    </location>
</feature>
<feature type="compositionally biased region" description="Low complexity" evidence="1">
    <location>
        <begin position="381"/>
        <end position="391"/>
    </location>
</feature>
<protein>
    <submittedName>
        <fullName evidence="2">Uncharacterized protein</fullName>
    </submittedName>
</protein>
<name>A0A5C3DQD4_9BASI</name>
<accession>A0A5C3DQD4</accession>
<feature type="region of interest" description="Disordered" evidence="1">
    <location>
        <begin position="302"/>
        <end position="412"/>
    </location>
</feature>
<dbReference type="AlphaFoldDB" id="A0A5C3DQD4"/>
<dbReference type="OrthoDB" id="2556652at2759"/>
<reference evidence="2 3" key="1">
    <citation type="submission" date="2018-03" db="EMBL/GenBank/DDBJ databases">
        <authorList>
            <person name="Guldener U."/>
        </authorList>
    </citation>
    <scope>NUCLEOTIDE SEQUENCE [LARGE SCALE GENOMIC DNA]</scope>
    <source>
        <strain evidence="2 3">NBRC100155</strain>
    </source>
</reference>
<feature type="compositionally biased region" description="Polar residues" evidence="1">
    <location>
        <begin position="331"/>
        <end position="349"/>
    </location>
</feature>
<gene>
    <name evidence="2" type="ORF">UTRI_00059</name>
</gene>
<evidence type="ECO:0000313" key="2">
    <source>
        <dbReference type="EMBL" id="SPO20583.1"/>
    </source>
</evidence>
<sequence length="592" mass="64973">MHSASLPFWVAFRQRAFCLYRSPSSSSTSIFESRLLDRMQHRSARSTSSLEEGALLRDSQEPGVSSAVGMFASSHKAFRDGDLQVNSPYARGQLFHPSSSTQFGRLTSLGIDAGQIQGASPVSVALNAVLPQNTTPAHLGDSSVTAAARQVSASLKAAHDGEDEHEAYSSSDSDVPLELSFRSRQLKCSSSPPTLSARALIGDSENQEAFEMAEDAAHPNIKHEEEEEIVFDPAPVVTIPAPLIDSNKYQADIDWIDECDRCIKMGLRCYSAAGTRLDNKRCEDCNQHHRCCIVDGVNVTQRHPQSRLKHKKTTSAPKASSARRKSRRKINPSQQAPVILTTASGTQARSDARKLRRNHSEKKRISKPTTQTKIQGRHLSDSSPISSAPASDSEDQVASNPTEVPAPEQSEPISSKACMFKMGLPDAQQIEAGTVAQPTVDVTNVKQPQKPEITLTQAADMRLERYTMGLIKDIANAIRRCQDRVEKMPEETGLRYLENTVTVLLGDLSKLLKSDLDGSNPTHWIVPQLAEYLEGIRSECQLAKEATEGQKNDAERQARRVAAIFGSDLPFERCLTLISMHVEESPTKTTPH</sequence>
<feature type="compositionally biased region" description="Basic residues" evidence="1">
    <location>
        <begin position="354"/>
        <end position="366"/>
    </location>
</feature>
<dbReference type="Proteomes" id="UP000324022">
    <property type="component" value="Unassembled WGS sequence"/>
</dbReference>
<feature type="compositionally biased region" description="Basic residues" evidence="1">
    <location>
        <begin position="304"/>
        <end position="313"/>
    </location>
</feature>